<dbReference type="SUPFAM" id="SSF52540">
    <property type="entry name" value="P-loop containing nucleoside triphosphate hydrolases"/>
    <property type="match status" value="2"/>
</dbReference>
<dbReference type="EMBL" id="CP003221">
    <property type="protein sequence ID" value="EGJ51741.1"/>
    <property type="molecule type" value="Genomic_DNA"/>
</dbReference>
<dbReference type="InterPro" id="IPR049468">
    <property type="entry name" value="Restrct_endonuc-II-like_dom"/>
</dbReference>
<dbReference type="KEGG" id="daf:Desaf_3457"/>
<dbReference type="Gene3D" id="3.40.50.300">
    <property type="entry name" value="P-loop containing nucleotide triphosphate hydrolases"/>
    <property type="match status" value="3"/>
</dbReference>
<dbReference type="SUPFAM" id="SSF52980">
    <property type="entry name" value="Restriction endonuclease-like"/>
    <property type="match status" value="1"/>
</dbReference>
<dbReference type="InterPro" id="IPR047187">
    <property type="entry name" value="SF1_C_Upf1"/>
</dbReference>
<dbReference type="InterPro" id="IPR041677">
    <property type="entry name" value="DNA2/NAM7_AAA_11"/>
</dbReference>
<organism evidence="3 4">
    <name type="scientific">Desulfocurvibacter africanus subsp. africanus str. Walvis Bay</name>
    <dbReference type="NCBI Taxonomy" id="690850"/>
    <lineage>
        <taxon>Bacteria</taxon>
        <taxon>Pseudomonadati</taxon>
        <taxon>Thermodesulfobacteriota</taxon>
        <taxon>Desulfovibrionia</taxon>
        <taxon>Desulfovibrionales</taxon>
        <taxon>Desulfovibrionaceae</taxon>
        <taxon>Desulfocurvibacter</taxon>
    </lineage>
</organism>
<dbReference type="Pfam" id="PF18741">
    <property type="entry name" value="MTES_1575"/>
    <property type="match status" value="1"/>
</dbReference>
<dbReference type="PANTHER" id="PTHR10887">
    <property type="entry name" value="DNA2/NAM7 HELICASE FAMILY"/>
    <property type="match status" value="1"/>
</dbReference>
<dbReference type="PANTHER" id="PTHR10887:SF495">
    <property type="entry name" value="HELICASE SENATAXIN ISOFORM X1-RELATED"/>
    <property type="match status" value="1"/>
</dbReference>
<dbReference type="Proteomes" id="UP000007844">
    <property type="component" value="Chromosome"/>
</dbReference>
<dbReference type="Pfam" id="PF13087">
    <property type="entry name" value="AAA_12"/>
    <property type="match status" value="1"/>
</dbReference>
<dbReference type="InterPro" id="IPR025103">
    <property type="entry name" value="DUF4011"/>
</dbReference>
<dbReference type="RefSeq" id="WP_014261355.1">
    <property type="nucleotide sequence ID" value="NC_016629.1"/>
</dbReference>
<dbReference type="InterPro" id="IPR013584">
    <property type="entry name" value="RAP"/>
</dbReference>
<evidence type="ECO:0000313" key="3">
    <source>
        <dbReference type="EMBL" id="EGJ51741.1"/>
    </source>
</evidence>
<reference evidence="3 4" key="1">
    <citation type="journal article" date="2011" name="J. Bacteriol.">
        <title>Genome sequence of the mercury-methylating and pleomorphic Desulfovibrio africanus Strain Walvis Bay.</title>
        <authorList>
            <person name="Brown S.D."/>
            <person name="Wall J.D."/>
            <person name="Kucken A.M."/>
            <person name="Gilmour C.C."/>
            <person name="Podar M."/>
            <person name="Brandt C.C."/>
            <person name="Teshima H."/>
            <person name="Detter J.C."/>
            <person name="Han C.S."/>
            <person name="Land M.L."/>
            <person name="Lucas S."/>
            <person name="Han J."/>
            <person name="Pennacchio L."/>
            <person name="Nolan M."/>
            <person name="Pitluck S."/>
            <person name="Woyke T."/>
            <person name="Goodwin L."/>
            <person name="Palumbo A.V."/>
            <person name="Elias D.A."/>
        </authorList>
    </citation>
    <scope>NUCLEOTIDE SEQUENCE [LARGE SCALE GENOMIC DNA]</scope>
    <source>
        <strain evidence="3 4">Walvis Bay</strain>
    </source>
</reference>
<gene>
    <name evidence="3" type="ORF">Desaf_3457</name>
</gene>
<sequence>MTQILICRSIDKLRRKLLDLTGRNSLISFREAASSTIRITDELPDETFRLLFTDAKCMRLLPYDPKEEVVKVPASDILKAIPPIEFGLDERTGMFVIEKLRQLGSQSAWQQKYPNLSSNVQQFAQRVMDVLRREWRKPAVPKVVIEHTLPTLEGEPAERHIDDALQTPLPARQLERRCVNILRMAKRSLEETGVNILHLAIGFLEWVDPANGRGGRAPLILIPLEISKRSTRANRFEFYVKYSEGEIETNLSLAELCKQQYGVDLPAFESEAGSPEKYFEEVAKAVAGQEGWKVVREMVLGFFSFAKLRLYRDLDPTIWPGNTLIEDPTVQALLIGRGEQGSGSSFGPDTDLDAMPEAQSIPLVMRADSSQELAVLNVLKSGRDTVIHGPPGTGKSQTITNLIAAALTAGKTVLFVAEKKAALDVVRSRLDGAGLGVFCFELHSHKARKERIHADLTKRLKAMFPPAHELENTRQLLLRERDKLRVYYAFLRKEIGRGGFTVSDILWGTQRWRCEAGGLQIQYRPASPFELTRIEIDDNATWLRDFSTVLATLSDEALSAWQGYVPLGLDRESVAELRIMLKSLDVSATRVASLASGIEGLVDTSLAMVEFSEIDPAVFTTAPSDLDQGFLALIVAEEAASAAREHARIVCRYQDLKQSAAVLRNASTETPQEQLGDLLKRAAQLWRLGLADLQVLALGEFLIRIDRLVDRIAEAKASVAALSPFFAYAPSNLSGLKACVSIQSYLDDAPECLSLHAHPKHALKLAAIKYDSIKTECTKLQLGFDALRSAVHLEKLPDTGTMREWASRLSNASFFAKRLSPAVRQVKRQVRSVLQGGTLSVWEAPPRLLTLADLLDSYNSLTADEDVTALLGPRFRGLDSDWQELDSMIVWCQGLVEKLGSEAKALTFLGSYLDNKETLSRVAADLDQAVQRLCNELESLPPSVRTEACLDSMHTAALNLKTAVVEGLESFRTARIPDQLRIDEVLTSIQALLEAKGIEKQVADDSTSASLLGAYRLGFDADTRQQGAHLAWRESLCAQLQGTGVAAWVLQDDSRGRTHLLAQLHGAAQDYAGQRRSIFQFFENHGSFNAAVWLGREEGSIPLESVARKARQAESFCKDLIAYGDYMALRNRLANAGMDSLANLITTHRLGPDRAEACYRYAFFVAAAAAIFERHPQLAEIQGVLFENCRERFKGHAAKLRQLERRQIAAVTAARPVPQGEAGPRAADFSDLNLIVRELGKKKRHIPIRRLVERAGQALLALKPCFMMSPMSVAQYLIPGQLHFDMVVMDEASQLRVEDALGAIARGTQAVVVGDPKQLPPTNFFKRFGGDEDEEEEITDMESVLDLACPFFNNTTLRWHYRSVHESLIEFSNEQFYDHELVFFPSACPKEQGVGVFRHYIEDGVFKGKRNAPEALAVVKAVQEHYHKCPKMSLGVATSNIEQRDLILTYIDKLKESDPLLKERLDAEEDSPRALFVKNLENVQGDERDVIFISTTYGPPEKGLRPMQRFGPINSDVGWRRLNVIITRAKHSLHVFTSLRSSDILVKDRSSRGLIAFHDYLHYLETGRTTDRGLATGKAPDSDFEIAVAKALQQQGYTTVYQVGVAGFFIDIGVLDRRTGSRYLLGIECDGATYHSARSVRDRDILRQEMLESRGWTIHRIWSTDWFKSPEREIQRVLERLRQLEAGYASNGPEQPAASSPSELHSDLAKRAYPDKAVAEDASELSQRVGQHVSWVLKN</sequence>
<keyword evidence="4" id="KW-1185">Reference proteome</keyword>
<name>F3YXG4_DESAF</name>
<feature type="region of interest" description="Disordered" evidence="1">
    <location>
        <begin position="1689"/>
        <end position="1711"/>
    </location>
</feature>
<feature type="domain" description="RAP" evidence="2">
    <location>
        <begin position="1627"/>
        <end position="1681"/>
    </location>
</feature>
<dbReference type="HOGENOM" id="CLU_000788_3_2_7"/>
<dbReference type="SMART" id="SM00952">
    <property type="entry name" value="RAP"/>
    <property type="match status" value="1"/>
</dbReference>
<dbReference type="eggNOG" id="COG0467">
    <property type="taxonomic scope" value="Bacteria"/>
</dbReference>
<dbReference type="STRING" id="690850.Desaf_3457"/>
<dbReference type="Gene3D" id="3.40.960.10">
    <property type="entry name" value="VSR Endonuclease"/>
    <property type="match status" value="1"/>
</dbReference>
<dbReference type="CDD" id="cd18808">
    <property type="entry name" value="SF1_C_Upf1"/>
    <property type="match status" value="1"/>
</dbReference>
<evidence type="ECO:0000313" key="4">
    <source>
        <dbReference type="Proteomes" id="UP000007844"/>
    </source>
</evidence>
<proteinExistence type="predicted"/>
<dbReference type="InterPro" id="IPR027417">
    <property type="entry name" value="P-loop_NTPase"/>
</dbReference>
<evidence type="ECO:0000259" key="2">
    <source>
        <dbReference type="SMART" id="SM00952"/>
    </source>
</evidence>
<protein>
    <recommendedName>
        <fullName evidence="2">RAP domain-containing protein</fullName>
    </recommendedName>
</protein>
<dbReference type="InterPro" id="IPR041679">
    <property type="entry name" value="DNA2/NAM7-like_C"/>
</dbReference>
<dbReference type="eggNOG" id="COG1112">
    <property type="taxonomic scope" value="Bacteria"/>
</dbReference>
<dbReference type="GO" id="GO:0004386">
    <property type="term" value="F:helicase activity"/>
    <property type="evidence" value="ECO:0007669"/>
    <property type="project" value="InterPro"/>
</dbReference>
<dbReference type="FunFam" id="3.40.960.10:FF:000002">
    <property type="entry name" value="DNA helicase related protein"/>
    <property type="match status" value="1"/>
</dbReference>
<dbReference type="Pfam" id="PF13086">
    <property type="entry name" value="AAA_11"/>
    <property type="match status" value="2"/>
</dbReference>
<dbReference type="InterPro" id="IPR045055">
    <property type="entry name" value="DNA2/NAM7-like"/>
</dbReference>
<evidence type="ECO:0000256" key="1">
    <source>
        <dbReference type="SAM" id="MobiDB-lite"/>
    </source>
</evidence>
<dbReference type="InterPro" id="IPR011335">
    <property type="entry name" value="Restrct_endonuc-II-like"/>
</dbReference>
<accession>F3YXG4</accession>
<dbReference type="Pfam" id="PF13195">
    <property type="entry name" value="DUF4011"/>
    <property type="match status" value="1"/>
</dbReference>